<protein>
    <submittedName>
        <fullName evidence="1">Uncharacterized protein</fullName>
    </submittedName>
</protein>
<name>A0A1N7STY7_9BURK</name>
<proteinExistence type="predicted"/>
<comment type="caution">
    <text evidence="1">The sequence shown here is derived from an EMBL/GenBank/DDBJ whole genome shotgun (WGS) entry which is preliminary data.</text>
</comment>
<accession>A0A1N7STY7</accession>
<dbReference type="EMBL" id="CYGY02000094">
    <property type="protein sequence ID" value="SIT50802.1"/>
    <property type="molecule type" value="Genomic_DNA"/>
</dbReference>
<evidence type="ECO:0000313" key="2">
    <source>
        <dbReference type="Proteomes" id="UP000195569"/>
    </source>
</evidence>
<dbReference type="Proteomes" id="UP000195569">
    <property type="component" value="Unassembled WGS sequence"/>
</dbReference>
<organism evidence="1 2">
    <name type="scientific">Paraburkholderia piptadeniae</name>
    <dbReference type="NCBI Taxonomy" id="1701573"/>
    <lineage>
        <taxon>Bacteria</taxon>
        <taxon>Pseudomonadati</taxon>
        <taxon>Pseudomonadota</taxon>
        <taxon>Betaproteobacteria</taxon>
        <taxon>Burkholderiales</taxon>
        <taxon>Burkholderiaceae</taxon>
        <taxon>Paraburkholderia</taxon>
    </lineage>
</organism>
<reference evidence="1" key="1">
    <citation type="submission" date="2016-12" db="EMBL/GenBank/DDBJ databases">
        <authorList>
            <person name="Moulin L."/>
        </authorList>
    </citation>
    <scope>NUCLEOTIDE SEQUENCE [LARGE SCALE GENOMIC DNA]</scope>
    <source>
        <strain evidence="1">STM 7183</strain>
    </source>
</reference>
<evidence type="ECO:0000313" key="1">
    <source>
        <dbReference type="EMBL" id="SIT50802.1"/>
    </source>
</evidence>
<sequence length="158" mass="17593">MRQHSQPTRSGALLACWIVTATPSTCTVKSCARLPAPLWRSSTACRPPHLPQCSSSIVATFNKARGTDRHITPARGQRGLSRFPQRQALTTTECEQCARQAPEEAEALCTSARPLADVYGLVIYEHESFIEGVTTYPCTDRRRSLALYRRQLPLLRLP</sequence>
<keyword evidence="2" id="KW-1185">Reference proteome</keyword>
<gene>
    <name evidence="1" type="ORF">BN2476_940047</name>
</gene>
<dbReference type="AlphaFoldDB" id="A0A1N7STY7"/>